<dbReference type="EnsemblMetazoa" id="tetur01g08030.1">
    <property type="protein sequence ID" value="tetur01g08030.1"/>
    <property type="gene ID" value="tetur01g08030"/>
</dbReference>
<evidence type="ECO:0000313" key="1">
    <source>
        <dbReference type="EnsemblMetazoa" id="tetur01g08030.1"/>
    </source>
</evidence>
<dbReference type="Gene3D" id="1.20.1280.50">
    <property type="match status" value="1"/>
</dbReference>
<dbReference type="OMA" id="DIHEDEP"/>
<dbReference type="InterPro" id="IPR032675">
    <property type="entry name" value="LRR_dom_sf"/>
</dbReference>
<name>T1JRT2_TETUR</name>
<evidence type="ECO:0000313" key="2">
    <source>
        <dbReference type="Proteomes" id="UP000015104"/>
    </source>
</evidence>
<sequence length="394" mass="47368">MLINELLDDCLLTIFGFINELDDLVNCYKVCNKWSQLINERTRKVKYLVEHNDRRHYGPFPNYPFDIVYYRTEEPVDGTCLSILFPNLMIADFSAVIRKKVKHEEIATFVKNIKSCKGLIYRHEHNYLREELIFQYCDELEMVSTNYYIDHYIAKKDVNIKQLQLWNCKLDKFTKNAHNFPNLERLHIDYGATDGYYNGLKLRKLKILELYVVPNEYGGIYYGFKFMDSFPNLQSAHIYLRFHHIFVDESCKHESLRDLVLEFYLSDYDSFNWNEFRSLFMKYPNLKHLALRSFKNLKNEHVEQLVRILPNLVLFVVCECPKVTQEAAHYIQDYNRLHGRTIKFYFDDNYHDIQSDWPYLSTKREKISQGFDFMKNCFLKDFRSLSTFLIPNEN</sequence>
<dbReference type="InterPro" id="IPR036047">
    <property type="entry name" value="F-box-like_dom_sf"/>
</dbReference>
<reference evidence="1" key="2">
    <citation type="submission" date="2015-06" db="UniProtKB">
        <authorList>
            <consortium name="EnsemblMetazoa"/>
        </authorList>
    </citation>
    <scope>IDENTIFICATION</scope>
</reference>
<evidence type="ECO:0008006" key="3">
    <source>
        <dbReference type="Google" id="ProtNLM"/>
    </source>
</evidence>
<dbReference type="SUPFAM" id="SSF81383">
    <property type="entry name" value="F-box domain"/>
    <property type="match status" value="1"/>
</dbReference>
<reference evidence="2" key="1">
    <citation type="submission" date="2011-08" db="EMBL/GenBank/DDBJ databases">
        <authorList>
            <person name="Rombauts S."/>
        </authorList>
    </citation>
    <scope>NUCLEOTIDE SEQUENCE</scope>
    <source>
        <strain evidence="2">London</strain>
    </source>
</reference>
<keyword evidence="2" id="KW-1185">Reference proteome</keyword>
<gene>
    <name evidence="1" type="primary">107360171</name>
</gene>
<dbReference type="HOGENOM" id="CLU_029073_1_0_1"/>
<dbReference type="Gene3D" id="3.80.10.10">
    <property type="entry name" value="Ribonuclease Inhibitor"/>
    <property type="match status" value="1"/>
</dbReference>
<organism evidence="1 2">
    <name type="scientific">Tetranychus urticae</name>
    <name type="common">Two-spotted spider mite</name>
    <dbReference type="NCBI Taxonomy" id="32264"/>
    <lineage>
        <taxon>Eukaryota</taxon>
        <taxon>Metazoa</taxon>
        <taxon>Ecdysozoa</taxon>
        <taxon>Arthropoda</taxon>
        <taxon>Chelicerata</taxon>
        <taxon>Arachnida</taxon>
        <taxon>Acari</taxon>
        <taxon>Acariformes</taxon>
        <taxon>Trombidiformes</taxon>
        <taxon>Prostigmata</taxon>
        <taxon>Eleutherengona</taxon>
        <taxon>Raphignathae</taxon>
        <taxon>Tetranychoidea</taxon>
        <taxon>Tetranychidae</taxon>
        <taxon>Tetranychus</taxon>
    </lineage>
</organism>
<dbReference type="AlphaFoldDB" id="T1JRT2"/>
<dbReference type="SUPFAM" id="SSF52047">
    <property type="entry name" value="RNI-like"/>
    <property type="match status" value="1"/>
</dbReference>
<protein>
    <recommendedName>
        <fullName evidence="3">F-box domain-containing protein</fullName>
    </recommendedName>
</protein>
<accession>T1JRT2</accession>
<dbReference type="KEGG" id="tut:107360171"/>
<proteinExistence type="predicted"/>
<dbReference type="Proteomes" id="UP000015104">
    <property type="component" value="Unassembled WGS sequence"/>
</dbReference>
<dbReference type="EMBL" id="CAEY01000452">
    <property type="status" value="NOT_ANNOTATED_CDS"/>
    <property type="molecule type" value="Genomic_DNA"/>
</dbReference>